<protein>
    <submittedName>
        <fullName evidence="1">Uncharacterized protein</fullName>
    </submittedName>
</protein>
<evidence type="ECO:0000313" key="2">
    <source>
        <dbReference type="Proteomes" id="UP000239001"/>
    </source>
</evidence>
<dbReference type="EMBL" id="PXOH01000005">
    <property type="protein sequence ID" value="PSF38052.1"/>
    <property type="molecule type" value="Genomic_DNA"/>
</dbReference>
<reference evidence="1 2" key="1">
    <citation type="submission" date="2018-03" db="EMBL/GenBank/DDBJ databases">
        <title>The ancient ancestry and fast evolution of plastids.</title>
        <authorList>
            <person name="Moore K.R."/>
            <person name="Magnabosco C."/>
            <person name="Momper L."/>
            <person name="Gold D.A."/>
            <person name="Bosak T."/>
            <person name="Fournier G.P."/>
        </authorList>
    </citation>
    <scope>NUCLEOTIDE SEQUENCE [LARGE SCALE GENOMIC DNA]</scope>
    <source>
        <strain evidence="1 2">CCALA 016</strain>
    </source>
</reference>
<gene>
    <name evidence="1" type="ORF">C7H19_06145</name>
</gene>
<sequence>MYSLILWNLASCIKTSNFNDNYEQKYYRNHDGNPNLKQQTIETINHNYKFDSHDHLRQTAAPKSYKND</sequence>
<comment type="caution">
    <text evidence="1">The sequence shown here is derived from an EMBL/GenBank/DDBJ whole genome shotgun (WGS) entry which is preliminary data.</text>
</comment>
<name>A0A2T1M081_9CHRO</name>
<keyword evidence="2" id="KW-1185">Reference proteome</keyword>
<dbReference type="AlphaFoldDB" id="A0A2T1M081"/>
<reference evidence="1 2" key="2">
    <citation type="submission" date="2018-03" db="EMBL/GenBank/DDBJ databases">
        <authorList>
            <person name="Keele B.F."/>
        </authorList>
    </citation>
    <scope>NUCLEOTIDE SEQUENCE [LARGE SCALE GENOMIC DNA]</scope>
    <source>
        <strain evidence="1 2">CCALA 016</strain>
    </source>
</reference>
<evidence type="ECO:0000313" key="1">
    <source>
        <dbReference type="EMBL" id="PSF38052.1"/>
    </source>
</evidence>
<proteinExistence type="predicted"/>
<dbReference type="Proteomes" id="UP000239001">
    <property type="component" value="Unassembled WGS sequence"/>
</dbReference>
<organism evidence="1 2">
    <name type="scientific">Aphanothece hegewaldii CCALA 016</name>
    <dbReference type="NCBI Taxonomy" id="2107694"/>
    <lineage>
        <taxon>Bacteria</taxon>
        <taxon>Bacillati</taxon>
        <taxon>Cyanobacteriota</taxon>
        <taxon>Cyanophyceae</taxon>
        <taxon>Oscillatoriophycideae</taxon>
        <taxon>Chroococcales</taxon>
        <taxon>Aphanothecaceae</taxon>
        <taxon>Aphanothece</taxon>
    </lineage>
</organism>
<accession>A0A2T1M081</accession>
<dbReference type="RefSeq" id="WP_106456019.1">
    <property type="nucleotide sequence ID" value="NZ_PXOH01000005.1"/>
</dbReference>